<comment type="caution">
    <text evidence="4">The sequence shown here is derived from an EMBL/GenBank/DDBJ whole genome shotgun (WGS) entry which is preliminary data.</text>
</comment>
<dbReference type="SUPFAM" id="SSF81490">
    <property type="entry name" value="Photosystem II reaction centre subunit H, transmembrane region"/>
    <property type="match status" value="1"/>
</dbReference>
<dbReference type="SUPFAM" id="SSF50346">
    <property type="entry name" value="PRC-barrel domain"/>
    <property type="match status" value="1"/>
</dbReference>
<feature type="domain" description="PRC-barrel" evidence="3">
    <location>
        <begin position="147"/>
        <end position="212"/>
    </location>
</feature>
<dbReference type="Pfam" id="PF03967">
    <property type="entry name" value="PRCH"/>
    <property type="match status" value="1"/>
</dbReference>
<keyword evidence="1" id="KW-0812">Transmembrane</keyword>
<evidence type="ECO:0000313" key="5">
    <source>
        <dbReference type="Proteomes" id="UP000602442"/>
    </source>
</evidence>
<dbReference type="InterPro" id="IPR027275">
    <property type="entry name" value="PRC-brl_dom"/>
</dbReference>
<dbReference type="InterPro" id="IPR011033">
    <property type="entry name" value="PRC_barrel-like_sf"/>
</dbReference>
<dbReference type="Pfam" id="PF05239">
    <property type="entry name" value="PRC"/>
    <property type="match status" value="1"/>
</dbReference>
<evidence type="ECO:0000313" key="4">
    <source>
        <dbReference type="EMBL" id="MBH5321966.1"/>
    </source>
</evidence>
<accession>A0ABS0N1Y0</accession>
<keyword evidence="1" id="KW-0472">Membrane</keyword>
<keyword evidence="1" id="KW-1133">Transmembrane helix</keyword>
<organism evidence="4 5">
    <name type="scientific">Aurantiacibacter sediminis</name>
    <dbReference type="NCBI Taxonomy" id="2793064"/>
    <lineage>
        <taxon>Bacteria</taxon>
        <taxon>Pseudomonadati</taxon>
        <taxon>Pseudomonadota</taxon>
        <taxon>Alphaproteobacteria</taxon>
        <taxon>Sphingomonadales</taxon>
        <taxon>Erythrobacteraceae</taxon>
        <taxon>Aurantiacibacter</taxon>
    </lineage>
</organism>
<feature type="domain" description="Photosynthetic reaction centre H subunit N-terminal" evidence="2">
    <location>
        <begin position="5"/>
        <end position="136"/>
    </location>
</feature>
<gene>
    <name evidence="4" type="primary">puhA</name>
    <name evidence="4" type="ORF">I5L03_05155</name>
</gene>
<evidence type="ECO:0000259" key="3">
    <source>
        <dbReference type="Pfam" id="PF05239"/>
    </source>
</evidence>
<sequence>MADGNIVGTIDVAELAFYLFVLFFICLVFWLRREDRREGYPVEDEMTGMVHEPGGPLSTAEPKTFKLPFGHGTFSAPNNNRDPAEIAARRIEPFPGAPYSPTGNPLVDGVGPAAFADRAKYPDLTAHGTPRIVPMSSDDEFGVASFMFSVDPRGLKVLAADGKEAGTVTDMWVDRSEHIVRYLEVDIGAKKVLAPMAMAVLRKDRVMIDAINAADYANVPAIASPTEITRYEEERVIAYFGGGYLYASEARQEPFI</sequence>
<name>A0ABS0N1Y0_9SPHN</name>
<evidence type="ECO:0000259" key="2">
    <source>
        <dbReference type="Pfam" id="PF03967"/>
    </source>
</evidence>
<dbReference type="Gene3D" id="3.90.50.10">
    <property type="entry name" value="Photosynthetic Reaction Center, subunit H, domain 2"/>
    <property type="match status" value="1"/>
</dbReference>
<dbReference type="NCBIfam" id="TIGR01150">
    <property type="entry name" value="puhA"/>
    <property type="match status" value="1"/>
</dbReference>
<dbReference type="InterPro" id="IPR014747">
    <property type="entry name" value="Bac_photo_RC_H_C"/>
</dbReference>
<protein>
    <submittedName>
        <fullName evidence="4">Photosynthetic reaction center subunit H</fullName>
    </submittedName>
</protein>
<keyword evidence="5" id="KW-1185">Reference proteome</keyword>
<dbReference type="Gene3D" id="4.10.540.10">
    <property type="entry name" value="Photosynthetic reaction centre, H subunit, N-terminal domain"/>
    <property type="match status" value="1"/>
</dbReference>
<reference evidence="4 5" key="1">
    <citation type="submission" date="2020-11" db="EMBL/GenBank/DDBJ databases">
        <title>Erythrobacter sediminis sp. nov., a marine bacterium from a tidal flat of Garorim Bay.</title>
        <authorList>
            <person name="Kim D."/>
            <person name="Yoo Y."/>
            <person name="Kim J.-J."/>
        </authorList>
    </citation>
    <scope>NUCLEOTIDE SEQUENCE [LARGE SCALE GENOMIC DNA]</scope>
    <source>
        <strain evidence="4 5">JGD-13</strain>
    </source>
</reference>
<dbReference type="RefSeq" id="WP_197920601.1">
    <property type="nucleotide sequence ID" value="NZ_CAWPTA010000006.1"/>
</dbReference>
<dbReference type="EMBL" id="JAEANY010000001">
    <property type="protein sequence ID" value="MBH5321966.1"/>
    <property type="molecule type" value="Genomic_DNA"/>
</dbReference>
<proteinExistence type="predicted"/>
<evidence type="ECO:0000256" key="1">
    <source>
        <dbReference type="SAM" id="Phobius"/>
    </source>
</evidence>
<feature type="transmembrane region" description="Helical" evidence="1">
    <location>
        <begin position="12"/>
        <end position="31"/>
    </location>
</feature>
<dbReference type="InterPro" id="IPR015810">
    <property type="entry name" value="Photo_RC_H_N"/>
</dbReference>
<dbReference type="InterPro" id="IPR005652">
    <property type="entry name" value="Photo_RC_H"/>
</dbReference>
<dbReference type="Proteomes" id="UP000602442">
    <property type="component" value="Unassembled WGS sequence"/>
</dbReference>
<dbReference type="InterPro" id="IPR037097">
    <property type="entry name" value="Photo_RC_H_N_sf"/>
</dbReference>